<organism evidence="1 2">
    <name type="scientific">Pseudolycoriella hygida</name>
    <dbReference type="NCBI Taxonomy" id="35572"/>
    <lineage>
        <taxon>Eukaryota</taxon>
        <taxon>Metazoa</taxon>
        <taxon>Ecdysozoa</taxon>
        <taxon>Arthropoda</taxon>
        <taxon>Hexapoda</taxon>
        <taxon>Insecta</taxon>
        <taxon>Pterygota</taxon>
        <taxon>Neoptera</taxon>
        <taxon>Endopterygota</taxon>
        <taxon>Diptera</taxon>
        <taxon>Nematocera</taxon>
        <taxon>Sciaroidea</taxon>
        <taxon>Sciaridae</taxon>
        <taxon>Pseudolycoriella</taxon>
    </lineage>
</organism>
<accession>A0A9Q0S7Q5</accession>
<gene>
    <name evidence="1" type="ORF">Bhyg_03686</name>
</gene>
<dbReference type="EMBL" id="WJQU01000001">
    <property type="protein sequence ID" value="KAJ6648457.1"/>
    <property type="molecule type" value="Genomic_DNA"/>
</dbReference>
<protein>
    <submittedName>
        <fullName evidence="1">Uncharacterized protein</fullName>
    </submittedName>
</protein>
<name>A0A9Q0S7Q5_9DIPT</name>
<reference evidence="1" key="1">
    <citation type="submission" date="2022-07" db="EMBL/GenBank/DDBJ databases">
        <authorList>
            <person name="Trinca V."/>
            <person name="Uliana J.V.C."/>
            <person name="Torres T.T."/>
            <person name="Ward R.J."/>
            <person name="Monesi N."/>
        </authorList>
    </citation>
    <scope>NUCLEOTIDE SEQUENCE</scope>
    <source>
        <strain evidence="1">HSMRA1968</strain>
        <tissue evidence="1">Whole embryos</tissue>
    </source>
</reference>
<evidence type="ECO:0000313" key="1">
    <source>
        <dbReference type="EMBL" id="KAJ6648457.1"/>
    </source>
</evidence>
<evidence type="ECO:0000313" key="2">
    <source>
        <dbReference type="Proteomes" id="UP001151699"/>
    </source>
</evidence>
<sequence>MKIGSVICKQRKFFCAQNFRLNQFRTLRHKCKEHLHKRNYFGDSKLSNTIEYALLRSLLKKIVPFYTYNFRCVQLDTTDAKLLDDSEDEFFDTPNVAWN</sequence>
<comment type="caution">
    <text evidence="1">The sequence shown here is derived from an EMBL/GenBank/DDBJ whole genome shotgun (WGS) entry which is preliminary data.</text>
</comment>
<keyword evidence="2" id="KW-1185">Reference proteome</keyword>
<dbReference type="AlphaFoldDB" id="A0A9Q0S7Q5"/>
<proteinExistence type="predicted"/>
<dbReference type="Proteomes" id="UP001151699">
    <property type="component" value="Chromosome A"/>
</dbReference>